<sequence length="305" mass="33110">MAMEMTNAPKYPEVWQPAAAEEAWLLKRKWGEAACYVSGGTLLRTQWENGVKPPPLHIISLESVHELQGVQLTEGHVSVGAAVTLNECRSNGALQRYGGLLIEAIEQIAAPSIRYLATIGGNISSLVGDSIPALMAMDAKLLIVRGPARHTVPIRDWVQGAEGAREPDDIIGRVLIPASASASPLTEHDIHAQHDEWFQFYEKVGRREAFTPSLVTIAGVGRLSEDGVMQEIRLSAGGGAALPDRLPEAEKALSGSRLSEAMLSLIHQTINSQYRAAEDLFAGSEYRKEASANLITSRLWKLMKS</sequence>
<dbReference type="OrthoDB" id="9774454at2"/>
<gene>
    <name evidence="5" type="ORF">D3P08_14955</name>
</gene>
<dbReference type="Proteomes" id="UP000266482">
    <property type="component" value="Unassembled WGS sequence"/>
</dbReference>
<dbReference type="PROSITE" id="PS51387">
    <property type="entry name" value="FAD_PCMH"/>
    <property type="match status" value="1"/>
</dbReference>
<organism evidence="5 6">
    <name type="scientific">Paenibacillus nanensis</name>
    <dbReference type="NCBI Taxonomy" id="393251"/>
    <lineage>
        <taxon>Bacteria</taxon>
        <taxon>Bacillati</taxon>
        <taxon>Bacillota</taxon>
        <taxon>Bacilli</taxon>
        <taxon>Bacillales</taxon>
        <taxon>Paenibacillaceae</taxon>
        <taxon>Paenibacillus</taxon>
    </lineage>
</organism>
<keyword evidence="1" id="KW-0285">Flavoprotein</keyword>
<dbReference type="Gene3D" id="3.30.390.50">
    <property type="entry name" value="CO dehydrogenase flavoprotein, C-terminal domain"/>
    <property type="match status" value="1"/>
</dbReference>
<dbReference type="InterPro" id="IPR036683">
    <property type="entry name" value="CO_DH_flav_C_dom_sf"/>
</dbReference>
<accession>A0A3A1UT58</accession>
<evidence type="ECO:0000256" key="2">
    <source>
        <dbReference type="ARBA" id="ARBA00022827"/>
    </source>
</evidence>
<evidence type="ECO:0000259" key="4">
    <source>
        <dbReference type="PROSITE" id="PS51387"/>
    </source>
</evidence>
<dbReference type="SUPFAM" id="SSF56176">
    <property type="entry name" value="FAD-binding/transporter-associated domain-like"/>
    <property type="match status" value="1"/>
</dbReference>
<dbReference type="PANTHER" id="PTHR42659">
    <property type="entry name" value="XANTHINE DEHYDROGENASE SUBUNIT C-RELATED"/>
    <property type="match status" value="1"/>
</dbReference>
<dbReference type="GO" id="GO:0071949">
    <property type="term" value="F:FAD binding"/>
    <property type="evidence" value="ECO:0007669"/>
    <property type="project" value="InterPro"/>
</dbReference>
<dbReference type="PANTHER" id="PTHR42659:SF2">
    <property type="entry name" value="XANTHINE DEHYDROGENASE SUBUNIT C-RELATED"/>
    <property type="match status" value="1"/>
</dbReference>
<dbReference type="RefSeq" id="WP_119600502.1">
    <property type="nucleotide sequence ID" value="NZ_QXQA01000009.1"/>
</dbReference>
<keyword evidence="6" id="KW-1185">Reference proteome</keyword>
<name>A0A3A1UT58_9BACL</name>
<dbReference type="InterPro" id="IPR036318">
    <property type="entry name" value="FAD-bd_PCMH-like_sf"/>
</dbReference>
<comment type="caution">
    <text evidence="5">The sequence shown here is derived from an EMBL/GenBank/DDBJ whole genome shotgun (WGS) entry which is preliminary data.</text>
</comment>
<dbReference type="InterPro" id="IPR016169">
    <property type="entry name" value="FAD-bd_PCMH_sub2"/>
</dbReference>
<evidence type="ECO:0000256" key="1">
    <source>
        <dbReference type="ARBA" id="ARBA00022630"/>
    </source>
</evidence>
<keyword evidence="2" id="KW-0274">FAD</keyword>
<dbReference type="EMBL" id="QXQA01000009">
    <property type="protein sequence ID" value="RIX51718.1"/>
    <property type="molecule type" value="Genomic_DNA"/>
</dbReference>
<evidence type="ECO:0000313" key="5">
    <source>
        <dbReference type="EMBL" id="RIX51718.1"/>
    </source>
</evidence>
<evidence type="ECO:0000256" key="3">
    <source>
        <dbReference type="ARBA" id="ARBA00023002"/>
    </source>
</evidence>
<feature type="domain" description="FAD-binding PCMH-type" evidence="4">
    <location>
        <begin position="7"/>
        <end position="181"/>
    </location>
</feature>
<reference evidence="5 6" key="1">
    <citation type="submission" date="2018-09" db="EMBL/GenBank/DDBJ databases">
        <title>Paenibacillus aracenensis nov. sp. isolated from a cave in southern Spain.</title>
        <authorList>
            <person name="Jurado V."/>
            <person name="Gutierrez-Patricio S."/>
            <person name="Gonzalez-Pimentel J.L."/>
            <person name="Miller A.Z."/>
            <person name="Laiz L."/>
            <person name="Saiz-Jimenez C."/>
        </authorList>
    </citation>
    <scope>NUCLEOTIDE SEQUENCE [LARGE SCALE GENOMIC DNA]</scope>
    <source>
        <strain evidence="5 6">DSM 22867</strain>
    </source>
</reference>
<dbReference type="AlphaFoldDB" id="A0A3A1UT58"/>
<protein>
    <recommendedName>
        <fullName evidence="4">FAD-binding PCMH-type domain-containing protein</fullName>
    </recommendedName>
</protein>
<dbReference type="InterPro" id="IPR051312">
    <property type="entry name" value="Diverse_Substr_Oxidored"/>
</dbReference>
<dbReference type="InterPro" id="IPR002346">
    <property type="entry name" value="Mopterin_DH_FAD-bd"/>
</dbReference>
<proteinExistence type="predicted"/>
<dbReference type="Pfam" id="PF00941">
    <property type="entry name" value="FAD_binding_5"/>
    <property type="match status" value="1"/>
</dbReference>
<dbReference type="InterPro" id="IPR005107">
    <property type="entry name" value="CO_DH_flav_C"/>
</dbReference>
<keyword evidence="3" id="KW-0560">Oxidoreductase</keyword>
<dbReference type="InterPro" id="IPR016166">
    <property type="entry name" value="FAD-bd_PCMH"/>
</dbReference>
<evidence type="ECO:0000313" key="6">
    <source>
        <dbReference type="Proteomes" id="UP000266482"/>
    </source>
</evidence>
<dbReference type="GO" id="GO:0016491">
    <property type="term" value="F:oxidoreductase activity"/>
    <property type="evidence" value="ECO:0007669"/>
    <property type="project" value="UniProtKB-KW"/>
</dbReference>
<dbReference type="Gene3D" id="3.30.465.10">
    <property type="match status" value="1"/>
</dbReference>
<dbReference type="SUPFAM" id="SSF55447">
    <property type="entry name" value="CO dehydrogenase flavoprotein C-terminal domain-like"/>
    <property type="match status" value="1"/>
</dbReference>
<dbReference type="Pfam" id="PF03450">
    <property type="entry name" value="CO_deh_flav_C"/>
    <property type="match status" value="1"/>
</dbReference>
<dbReference type="SMART" id="SM01092">
    <property type="entry name" value="CO_deh_flav_C"/>
    <property type="match status" value="1"/>
</dbReference>